<dbReference type="AlphaFoldDB" id="A0A0G0JDI1"/>
<gene>
    <name evidence="2" type="ORF">US40_C0003G0078</name>
</gene>
<reference evidence="2 3" key="1">
    <citation type="journal article" date="2015" name="Nature">
        <title>rRNA introns, odd ribosomes, and small enigmatic genomes across a large radiation of phyla.</title>
        <authorList>
            <person name="Brown C.T."/>
            <person name="Hug L.A."/>
            <person name="Thomas B.C."/>
            <person name="Sharon I."/>
            <person name="Castelle C.J."/>
            <person name="Singh A."/>
            <person name="Wilkins M.J."/>
            <person name="Williams K.H."/>
            <person name="Banfield J.F."/>
        </authorList>
    </citation>
    <scope>NUCLEOTIDE SEQUENCE [LARGE SCALE GENOMIC DNA]</scope>
</reference>
<keyword evidence="2" id="KW-0808">Transferase</keyword>
<dbReference type="GO" id="GO:0016757">
    <property type="term" value="F:glycosyltransferase activity"/>
    <property type="evidence" value="ECO:0007669"/>
    <property type="project" value="UniProtKB-KW"/>
</dbReference>
<name>A0A0G0JDI1_9BACT</name>
<dbReference type="Proteomes" id="UP000034917">
    <property type="component" value="Unassembled WGS sequence"/>
</dbReference>
<dbReference type="Gene3D" id="3.30.1310.20">
    <property type="entry name" value="PRTase-like"/>
    <property type="match status" value="1"/>
</dbReference>
<evidence type="ECO:0000313" key="2">
    <source>
        <dbReference type="EMBL" id="KKQ26226.1"/>
    </source>
</evidence>
<evidence type="ECO:0000313" key="3">
    <source>
        <dbReference type="Proteomes" id="UP000034917"/>
    </source>
</evidence>
<proteinExistence type="predicted"/>
<dbReference type="InterPro" id="IPR029057">
    <property type="entry name" value="PRTase-like"/>
</dbReference>
<dbReference type="InterPro" id="IPR000836">
    <property type="entry name" value="PRTase_dom"/>
</dbReference>
<keyword evidence="2" id="KW-0328">Glycosyltransferase</keyword>
<feature type="domain" description="Phosphoribosyltransferase" evidence="1">
    <location>
        <begin position="9"/>
        <end position="159"/>
    </location>
</feature>
<dbReference type="CDD" id="cd06223">
    <property type="entry name" value="PRTases_typeI"/>
    <property type="match status" value="1"/>
</dbReference>
<dbReference type="EMBL" id="LBSV01000003">
    <property type="protein sequence ID" value="KKQ26226.1"/>
    <property type="molecule type" value="Genomic_DNA"/>
</dbReference>
<organism evidence="2 3">
    <name type="scientific">Candidatus Roizmanbacteria bacterium GW2011_GWC2_37_13</name>
    <dbReference type="NCBI Taxonomy" id="1618486"/>
    <lineage>
        <taxon>Bacteria</taxon>
        <taxon>Candidatus Roizmaniibacteriota</taxon>
    </lineage>
</organism>
<dbReference type="SUPFAM" id="SSF53271">
    <property type="entry name" value="PRTase-like"/>
    <property type="match status" value="1"/>
</dbReference>
<protein>
    <submittedName>
        <fullName evidence="2">Phosphoribosyltransferase</fullName>
    </submittedName>
</protein>
<dbReference type="Gene3D" id="3.40.50.2020">
    <property type="match status" value="1"/>
</dbReference>
<comment type="caution">
    <text evidence="2">The sequence shown here is derived from an EMBL/GenBank/DDBJ whole genome shotgun (WGS) entry which is preliminary data.</text>
</comment>
<dbReference type="Pfam" id="PF00156">
    <property type="entry name" value="Pribosyltran"/>
    <property type="match status" value="1"/>
</dbReference>
<accession>A0A0G0JDI1</accession>
<evidence type="ECO:0000259" key="1">
    <source>
        <dbReference type="Pfam" id="PF00156"/>
    </source>
</evidence>
<sequence>MIFKDRKEAGEKLAKVLLKKKLKSSVVISLLRGGIIVGQEVSKKLKIPHLPLAVAKIPAPSQSELAIGALCFDFTYLDPKLINSLNIDRETSKKQILIAKEKFRSYLKRFGLKKSNYRLKNKVVILVDDGVATGSTVKAALLFVKSLKPHKIILATPIAPDDFENPGFDEVVIIHRDPSFSSVSQFYKEFPQIKDDEVGKIFSLK</sequence>